<dbReference type="RefSeq" id="WP_071902933.1">
    <property type="nucleotide sequence ID" value="NZ_MPIN01000012.1"/>
</dbReference>
<reference evidence="3" key="1">
    <citation type="submission" date="2016-11" db="EMBL/GenBank/DDBJ databases">
        <authorList>
            <person name="Shukria A."/>
            <person name="Stevens D.C."/>
        </authorList>
    </citation>
    <scope>NUCLEOTIDE SEQUENCE [LARGE SCALE GENOMIC DNA]</scope>
    <source>
        <strain evidence="3">Cbfe23</strain>
    </source>
</reference>
<organism evidence="2 3">
    <name type="scientific">Cystobacter ferrugineus</name>
    <dbReference type="NCBI Taxonomy" id="83449"/>
    <lineage>
        <taxon>Bacteria</taxon>
        <taxon>Pseudomonadati</taxon>
        <taxon>Myxococcota</taxon>
        <taxon>Myxococcia</taxon>
        <taxon>Myxococcales</taxon>
        <taxon>Cystobacterineae</taxon>
        <taxon>Archangiaceae</taxon>
        <taxon>Cystobacter</taxon>
    </lineage>
</organism>
<evidence type="ECO:0000313" key="2">
    <source>
        <dbReference type="EMBL" id="OJH35902.1"/>
    </source>
</evidence>
<dbReference type="Proteomes" id="UP000182229">
    <property type="component" value="Unassembled WGS sequence"/>
</dbReference>
<reference evidence="2 3" key="2">
    <citation type="submission" date="2016-12" db="EMBL/GenBank/DDBJ databases">
        <title>Draft Genome Sequence of Cystobacter ferrugineus Strain Cbfe23.</title>
        <authorList>
            <person name="Akbar S."/>
            <person name="Dowd S.E."/>
            <person name="Stevens D.C."/>
        </authorList>
    </citation>
    <scope>NUCLEOTIDE SEQUENCE [LARGE SCALE GENOMIC DNA]</scope>
    <source>
        <strain evidence="2 3">Cbfe23</strain>
    </source>
</reference>
<comment type="caution">
    <text evidence="2">The sequence shown here is derived from an EMBL/GenBank/DDBJ whole genome shotgun (WGS) entry which is preliminary data.</text>
</comment>
<dbReference type="EMBL" id="MPIN01000012">
    <property type="protein sequence ID" value="OJH35902.1"/>
    <property type="molecule type" value="Genomic_DNA"/>
</dbReference>
<name>A0A1L9B0X1_9BACT</name>
<dbReference type="STRING" id="83449.BON30_35375"/>
<dbReference type="InterPro" id="IPR012433">
    <property type="entry name" value="Imm11"/>
</dbReference>
<proteinExistence type="predicted"/>
<accession>A0A1L9B0X1</accession>
<feature type="domain" description="Immunity MXAN-0049 protein" evidence="1">
    <location>
        <begin position="39"/>
        <end position="190"/>
    </location>
</feature>
<sequence>MERRFFDLNIDVYVPGRWYLSDPTHLDGEEIEDIWRFSNGQPEELHERLRIPIYRPGKPLDFTTAGAGRTPILSERAASVFRALAPNDAQLFPVEVEGEIEPYYLLNVARQLRCIDDAACEEVQLYTPEGVQAHRAGEYRSVSGLRIDKSKVGEARVFRLWGWHPPLIVEGEIKEALERTGFLGGRFDEV</sequence>
<evidence type="ECO:0000259" key="1">
    <source>
        <dbReference type="Pfam" id="PF07791"/>
    </source>
</evidence>
<evidence type="ECO:0000313" key="3">
    <source>
        <dbReference type="Proteomes" id="UP000182229"/>
    </source>
</evidence>
<protein>
    <recommendedName>
        <fullName evidence="1">Immunity MXAN-0049 protein domain-containing protein</fullName>
    </recommendedName>
</protein>
<dbReference type="Pfam" id="PF07791">
    <property type="entry name" value="Imm11"/>
    <property type="match status" value="1"/>
</dbReference>
<dbReference type="AlphaFoldDB" id="A0A1L9B0X1"/>
<keyword evidence="3" id="KW-1185">Reference proteome</keyword>
<dbReference type="OrthoDB" id="5509251at2"/>
<gene>
    <name evidence="2" type="ORF">BON30_35375</name>
</gene>